<proteinExistence type="predicted"/>
<name>A0A819M982_9BILA</name>
<comment type="caution">
    <text evidence="3">The sequence shown here is derived from an EMBL/GenBank/DDBJ whole genome shotgun (WGS) entry which is preliminary data.</text>
</comment>
<evidence type="ECO:0000313" key="3">
    <source>
        <dbReference type="EMBL" id="CAF3976208.1"/>
    </source>
</evidence>
<accession>A0A819M982</accession>
<dbReference type="Proteomes" id="UP000663864">
    <property type="component" value="Unassembled WGS sequence"/>
</dbReference>
<feature type="compositionally biased region" description="Polar residues" evidence="1">
    <location>
        <begin position="151"/>
        <end position="160"/>
    </location>
</feature>
<dbReference type="AlphaFoldDB" id="A0A819M982"/>
<organism evidence="3 4">
    <name type="scientific">Rotaria sordida</name>
    <dbReference type="NCBI Taxonomy" id="392033"/>
    <lineage>
        <taxon>Eukaryota</taxon>
        <taxon>Metazoa</taxon>
        <taxon>Spiralia</taxon>
        <taxon>Gnathifera</taxon>
        <taxon>Rotifera</taxon>
        <taxon>Eurotatoria</taxon>
        <taxon>Bdelloidea</taxon>
        <taxon>Philodinida</taxon>
        <taxon>Philodinidae</taxon>
        <taxon>Rotaria</taxon>
    </lineage>
</organism>
<evidence type="ECO:0000313" key="2">
    <source>
        <dbReference type="EMBL" id="CAF1151570.1"/>
    </source>
</evidence>
<dbReference type="EMBL" id="CAJOBD010004005">
    <property type="protein sequence ID" value="CAF3976208.1"/>
    <property type="molecule type" value="Genomic_DNA"/>
</dbReference>
<evidence type="ECO:0000313" key="4">
    <source>
        <dbReference type="Proteomes" id="UP000663836"/>
    </source>
</evidence>
<sequence>MFASSVPIKQILLVSYNFLFTANGKYTCSYCIFKTTTRADWMNHMEKTHPKEFQKVVNDQKNSRAALNAGVNNVLDEDDDDDDENDARSQMMLNDTTTGSYETAHFLQSSIKSHGTASSTFGNAHLLQSSIKPHSTHNNTFEPAHFPHSLIQPSSTTSSAFEPAHFPQSSIQQRNTTTSTFQGPQNASVQVRTEITKLYLQLDKGDISLEDYLIRIQGLAEAGLKAINNN</sequence>
<feature type="region of interest" description="Disordered" evidence="1">
    <location>
        <begin position="136"/>
        <end position="171"/>
    </location>
</feature>
<dbReference type="Proteomes" id="UP000663836">
    <property type="component" value="Unassembled WGS sequence"/>
</dbReference>
<dbReference type="EMBL" id="CAJNOT010001135">
    <property type="protein sequence ID" value="CAF1151570.1"/>
    <property type="molecule type" value="Genomic_DNA"/>
</dbReference>
<protein>
    <submittedName>
        <fullName evidence="3">Uncharacterized protein</fullName>
    </submittedName>
</protein>
<gene>
    <name evidence="3" type="ORF">JBS370_LOCUS24916</name>
    <name evidence="2" type="ORF">ZHD862_LOCUS20194</name>
</gene>
<evidence type="ECO:0000256" key="1">
    <source>
        <dbReference type="SAM" id="MobiDB-lite"/>
    </source>
</evidence>
<reference evidence="3" key="1">
    <citation type="submission" date="2021-02" db="EMBL/GenBank/DDBJ databases">
        <authorList>
            <person name="Nowell W R."/>
        </authorList>
    </citation>
    <scope>NUCLEOTIDE SEQUENCE</scope>
</reference>